<feature type="transmembrane region" description="Helical" evidence="17">
    <location>
        <begin position="451"/>
        <end position="479"/>
    </location>
</feature>
<dbReference type="GO" id="GO:0005886">
    <property type="term" value="C:plasma membrane"/>
    <property type="evidence" value="ECO:0007669"/>
    <property type="project" value="UniProtKB-SubCell"/>
</dbReference>
<dbReference type="InterPro" id="IPR027417">
    <property type="entry name" value="P-loop_NTPase"/>
</dbReference>
<name>A0A9D1SJM1_9FIRM</name>
<keyword evidence="5 17" id="KW-0410">Iron transport</keyword>
<evidence type="ECO:0000256" key="16">
    <source>
        <dbReference type="PIRSR" id="PIRSR603373-2"/>
    </source>
</evidence>
<dbReference type="Pfam" id="PF07670">
    <property type="entry name" value="Gate"/>
    <property type="match status" value="2"/>
</dbReference>
<evidence type="ECO:0000256" key="12">
    <source>
        <dbReference type="ARBA" id="ARBA00023134"/>
    </source>
</evidence>
<evidence type="ECO:0000259" key="19">
    <source>
        <dbReference type="PROSITE" id="PS51711"/>
    </source>
</evidence>
<dbReference type="GO" id="GO:0005525">
    <property type="term" value="F:GTP binding"/>
    <property type="evidence" value="ECO:0007669"/>
    <property type="project" value="UniProtKB-KW"/>
</dbReference>
<evidence type="ECO:0000256" key="18">
    <source>
        <dbReference type="SAM" id="MobiDB-lite"/>
    </source>
</evidence>
<keyword evidence="16" id="KW-0479">Metal-binding</keyword>
<comment type="caution">
    <text evidence="20">The sequence shown here is derived from an EMBL/GenBank/DDBJ whole genome shotgun (WGS) entry which is preliminary data.</text>
</comment>
<evidence type="ECO:0000256" key="6">
    <source>
        <dbReference type="ARBA" id="ARBA00022519"/>
    </source>
</evidence>
<keyword evidence="11" id="KW-0406">Ion transport</keyword>
<dbReference type="FunFam" id="3.40.50.300:FF:000426">
    <property type="entry name" value="Ferrous iron transport protein B"/>
    <property type="match status" value="1"/>
</dbReference>
<evidence type="ECO:0000256" key="3">
    <source>
        <dbReference type="ARBA" id="ARBA00022448"/>
    </source>
</evidence>
<dbReference type="PRINTS" id="PR00326">
    <property type="entry name" value="GTP1OBG"/>
</dbReference>
<keyword evidence="6" id="KW-0997">Cell inner membrane</keyword>
<keyword evidence="4" id="KW-1003">Cell membrane</keyword>
<feature type="transmembrane region" description="Helical" evidence="17">
    <location>
        <begin position="426"/>
        <end position="445"/>
    </location>
</feature>
<dbReference type="PANTHER" id="PTHR43185">
    <property type="entry name" value="FERROUS IRON TRANSPORT PROTEIN B"/>
    <property type="match status" value="1"/>
</dbReference>
<feature type="compositionally biased region" description="Polar residues" evidence="18">
    <location>
        <begin position="734"/>
        <end position="744"/>
    </location>
</feature>
<feature type="transmembrane region" description="Helical" evidence="17">
    <location>
        <begin position="286"/>
        <end position="306"/>
    </location>
</feature>
<evidence type="ECO:0000313" key="20">
    <source>
        <dbReference type="EMBL" id="HIU62078.1"/>
    </source>
</evidence>
<dbReference type="CDD" id="cd01879">
    <property type="entry name" value="FeoB"/>
    <property type="match status" value="1"/>
</dbReference>
<keyword evidence="16" id="KW-0460">Magnesium</keyword>
<comment type="function">
    <text evidence="1 17">Probable transporter of a GTP-driven Fe(2+) uptake system.</text>
</comment>
<dbReference type="NCBIfam" id="TIGR00437">
    <property type="entry name" value="feoB"/>
    <property type="match status" value="1"/>
</dbReference>
<keyword evidence="12 15" id="KW-0342">GTP-binding</keyword>
<feature type="binding site" evidence="16">
    <location>
        <position position="19"/>
    </location>
    <ligand>
        <name>Mg(2+)</name>
        <dbReference type="ChEBI" id="CHEBI:18420"/>
        <label>2</label>
    </ligand>
</feature>
<dbReference type="InterPro" id="IPR006073">
    <property type="entry name" value="GTP-bd"/>
</dbReference>
<sequence>MTIGFIGNPNCGKTTLFNAYTGANLKVANWPGVTVEKVEGTYKDHGEKIRLVDLPGTYSLTSYTMEETVSRNFILSDEVDVVINVVDASALERSLYLTLQLLELGKPVVIALNMMDIVLKRGMEIDMHRLPEMLGVPIIPVSARKRMGLDILIHAAIHHKGHTKPDTLVHEHKEVSHHAHNHHNDYAMVYSDAIEDKIDTVISAFNAKYPDLNNKRWHAIKFLENDKEINEKYPLDLPPDTAKGCESEIINEKYAFIDEIIDEVMVHKQRQDKLTDKLDRAFTHKIWGIPLFLGIMAVVFFLTFFVGDLIKKLLEMGIDALSGAVSDGLASVNASPIVDSLLVDGIIGGVGTIITFLPNIFILFLALAFLEDSGYMSRVAYVMEGLMSRLGLSGRAFIPMLLGFGCTVPAIMASRALENKRDRYKVMLVTPFMSCSARLTIYILFAEMFFANYAFIAAFSMYILGILVAIGVTSVLHLIDKKREVNYLLIELPEYKLPDARTVGIYVWEKVKDYLVKAGTTIFLATLIIWALLHLGPSGYVDGEAMSGSFAGYIGRFLQPAFGPIGLGFWQIVVALIAGISAKEVVVSSCAVLFGIANASSASGAADFSTALAGIGFTSLNAICLMVFCLLYIPCAATIATIHKESKSWLWTGFTALFQLIVAYVITFIVYQIGSKNMVATIIILSIVGACAIAAAVYCIVKKVKNKGGCADCPMKGNCGQSDPATCTKPENGGENTPSSDTRQ</sequence>
<dbReference type="NCBIfam" id="TIGR00231">
    <property type="entry name" value="small_GTP"/>
    <property type="match status" value="1"/>
</dbReference>
<dbReference type="InterPro" id="IPR003373">
    <property type="entry name" value="Fe2_transport_prot-B"/>
</dbReference>
<dbReference type="PANTHER" id="PTHR43185:SF1">
    <property type="entry name" value="FE(2+) TRANSPORTER FEOB"/>
    <property type="match status" value="1"/>
</dbReference>
<accession>A0A9D1SJM1</accession>
<feature type="transmembrane region" description="Helical" evidence="17">
    <location>
        <begin position="346"/>
        <end position="370"/>
    </location>
</feature>
<feature type="binding site" evidence="15">
    <location>
        <begin position="32"/>
        <end position="36"/>
    </location>
    <ligand>
        <name>GTP</name>
        <dbReference type="ChEBI" id="CHEBI:37565"/>
        <label>1</label>
    </ligand>
</feature>
<dbReference type="InterPro" id="IPR041069">
    <property type="entry name" value="FeoB_Cyto"/>
</dbReference>
<keyword evidence="7 17" id="KW-0812">Transmembrane</keyword>
<keyword evidence="9 17" id="KW-1133">Transmembrane helix</keyword>
<keyword evidence="8 15" id="KW-0547">Nucleotide-binding</keyword>
<evidence type="ECO:0000256" key="1">
    <source>
        <dbReference type="ARBA" id="ARBA00003926"/>
    </source>
</evidence>
<keyword evidence="3 17" id="KW-0813">Transport</keyword>
<keyword evidence="10 17" id="KW-0408">Iron</keyword>
<dbReference type="InterPro" id="IPR030389">
    <property type="entry name" value="G_FEOB_dom"/>
</dbReference>
<dbReference type="EMBL" id="DVNE01000057">
    <property type="protein sequence ID" value="HIU62078.1"/>
    <property type="molecule type" value="Genomic_DNA"/>
</dbReference>
<comment type="subcellular location">
    <subcellularLocation>
        <location evidence="2">Cell inner membrane</location>
        <topology evidence="2">Multi-pass membrane protein</topology>
    </subcellularLocation>
    <subcellularLocation>
        <location evidence="17">Cell membrane</location>
        <topology evidence="17">Multi-pass membrane protein</topology>
    </subcellularLocation>
</comment>
<proteinExistence type="inferred from homology"/>
<evidence type="ECO:0000256" key="15">
    <source>
        <dbReference type="PIRSR" id="PIRSR603373-1"/>
    </source>
</evidence>
<evidence type="ECO:0000256" key="5">
    <source>
        <dbReference type="ARBA" id="ARBA00022496"/>
    </source>
</evidence>
<dbReference type="InterPro" id="IPR011642">
    <property type="entry name" value="Gate_dom"/>
</dbReference>
<organism evidence="20 21">
    <name type="scientific">Candidatus Coproplasma excrementigallinarum</name>
    <dbReference type="NCBI Taxonomy" id="2840747"/>
    <lineage>
        <taxon>Bacteria</taxon>
        <taxon>Bacillati</taxon>
        <taxon>Bacillota</taxon>
        <taxon>Clostridia</taxon>
        <taxon>Eubacteriales</taxon>
        <taxon>Candidatus Coproplasma</taxon>
    </lineage>
</organism>
<feature type="binding site" evidence="16">
    <location>
        <position position="21"/>
    </location>
    <ligand>
        <name>Mg(2+)</name>
        <dbReference type="ChEBI" id="CHEBI:18420"/>
        <label>2</label>
    </ligand>
</feature>
<dbReference type="GO" id="GO:0015093">
    <property type="term" value="F:ferrous iron transmembrane transporter activity"/>
    <property type="evidence" value="ECO:0007669"/>
    <property type="project" value="UniProtKB-UniRule"/>
</dbReference>
<evidence type="ECO:0000256" key="7">
    <source>
        <dbReference type="ARBA" id="ARBA00022692"/>
    </source>
</evidence>
<dbReference type="InterPro" id="IPR005225">
    <property type="entry name" value="Small_GTP-bd"/>
</dbReference>
<protein>
    <recommendedName>
        <fullName evidence="14 17">Ferrous iron transport protein B</fullName>
    </recommendedName>
</protein>
<feature type="binding site" evidence="16">
    <location>
        <position position="18"/>
    </location>
    <ligand>
        <name>Mg(2+)</name>
        <dbReference type="ChEBI" id="CHEBI:18420"/>
        <label>2</label>
    </ligand>
</feature>
<gene>
    <name evidence="20" type="primary">feoB</name>
    <name evidence="20" type="ORF">IAB69_05485</name>
</gene>
<evidence type="ECO:0000256" key="13">
    <source>
        <dbReference type="ARBA" id="ARBA00023136"/>
    </source>
</evidence>
<feature type="transmembrane region" description="Helical" evidence="17">
    <location>
        <begin position="390"/>
        <end position="414"/>
    </location>
</feature>
<feature type="transmembrane region" description="Helical" evidence="17">
    <location>
        <begin position="514"/>
        <end position="533"/>
    </location>
</feature>
<dbReference type="Proteomes" id="UP000824110">
    <property type="component" value="Unassembled WGS sequence"/>
</dbReference>
<dbReference type="GO" id="GO:0046872">
    <property type="term" value="F:metal ion binding"/>
    <property type="evidence" value="ECO:0007669"/>
    <property type="project" value="UniProtKB-KW"/>
</dbReference>
<dbReference type="AlphaFoldDB" id="A0A9D1SJM1"/>
<keyword evidence="13 17" id="KW-0472">Membrane</keyword>
<reference evidence="20" key="1">
    <citation type="submission" date="2020-10" db="EMBL/GenBank/DDBJ databases">
        <authorList>
            <person name="Gilroy R."/>
        </authorList>
    </citation>
    <scope>NUCLEOTIDE SEQUENCE</scope>
    <source>
        <strain evidence="20">CHK195-12923</strain>
    </source>
</reference>
<feature type="region of interest" description="Disordered" evidence="18">
    <location>
        <begin position="721"/>
        <end position="744"/>
    </location>
</feature>
<feature type="transmembrane region" description="Helical" evidence="17">
    <location>
        <begin position="553"/>
        <end position="578"/>
    </location>
</feature>
<evidence type="ECO:0000256" key="10">
    <source>
        <dbReference type="ARBA" id="ARBA00023004"/>
    </source>
</evidence>
<evidence type="ECO:0000256" key="11">
    <source>
        <dbReference type="ARBA" id="ARBA00023065"/>
    </source>
</evidence>
<feature type="binding site" evidence="16">
    <location>
        <position position="22"/>
    </location>
    <ligand>
        <name>Mg(2+)</name>
        <dbReference type="ChEBI" id="CHEBI:18420"/>
        <label>1</label>
    </ligand>
</feature>
<evidence type="ECO:0000256" key="4">
    <source>
        <dbReference type="ARBA" id="ARBA00022475"/>
    </source>
</evidence>
<dbReference type="SUPFAM" id="SSF52540">
    <property type="entry name" value="P-loop containing nucleoside triphosphate hydrolases"/>
    <property type="match status" value="1"/>
</dbReference>
<dbReference type="Pfam" id="PF07664">
    <property type="entry name" value="FeoB_C"/>
    <property type="match status" value="1"/>
</dbReference>
<evidence type="ECO:0000256" key="14">
    <source>
        <dbReference type="NCBIfam" id="TIGR00437"/>
    </source>
</evidence>
<feature type="transmembrane region" description="Helical" evidence="17">
    <location>
        <begin position="679"/>
        <end position="701"/>
    </location>
</feature>
<evidence type="ECO:0000313" key="21">
    <source>
        <dbReference type="Proteomes" id="UP000824110"/>
    </source>
</evidence>
<dbReference type="Pfam" id="PF02421">
    <property type="entry name" value="FeoB_N"/>
    <property type="match status" value="1"/>
</dbReference>
<evidence type="ECO:0000256" key="2">
    <source>
        <dbReference type="ARBA" id="ARBA00004429"/>
    </source>
</evidence>
<dbReference type="Gene3D" id="3.40.50.300">
    <property type="entry name" value="P-loop containing nucleotide triphosphate hydrolases"/>
    <property type="match status" value="1"/>
</dbReference>
<feature type="transmembrane region" description="Helical" evidence="17">
    <location>
        <begin position="612"/>
        <end position="637"/>
    </location>
</feature>
<dbReference type="PROSITE" id="PS51711">
    <property type="entry name" value="G_FEOB"/>
    <property type="match status" value="1"/>
</dbReference>
<feature type="binding site" evidence="15">
    <location>
        <begin position="53"/>
        <end position="56"/>
    </location>
    <ligand>
        <name>GTP</name>
        <dbReference type="ChEBI" id="CHEBI:37565"/>
        <label>1</label>
    </ligand>
</feature>
<evidence type="ECO:0000256" key="17">
    <source>
        <dbReference type="RuleBase" id="RU362098"/>
    </source>
</evidence>
<reference evidence="20" key="2">
    <citation type="journal article" date="2021" name="PeerJ">
        <title>Extensive microbial diversity within the chicken gut microbiome revealed by metagenomics and culture.</title>
        <authorList>
            <person name="Gilroy R."/>
            <person name="Ravi A."/>
            <person name="Getino M."/>
            <person name="Pursley I."/>
            <person name="Horton D.L."/>
            <person name="Alikhan N.F."/>
            <person name="Baker D."/>
            <person name="Gharbi K."/>
            <person name="Hall N."/>
            <person name="Watson M."/>
            <person name="Adriaenssens E.M."/>
            <person name="Foster-Nyarko E."/>
            <person name="Jarju S."/>
            <person name="Secka A."/>
            <person name="Antonio M."/>
            <person name="Oren A."/>
            <person name="Chaudhuri R.R."/>
            <person name="La Ragione R."/>
            <person name="Hildebrand F."/>
            <person name="Pallen M.J."/>
        </authorList>
    </citation>
    <scope>NUCLEOTIDE SEQUENCE</scope>
    <source>
        <strain evidence="20">CHK195-12923</strain>
    </source>
</reference>
<dbReference type="Pfam" id="PF17910">
    <property type="entry name" value="FeoB_Cyto"/>
    <property type="match status" value="1"/>
</dbReference>
<comment type="similarity">
    <text evidence="17">Belongs to the TRAFAC class TrmE-Era-EngA-EngB-Septin-like GTPase superfamily. FeoB GTPase (TC 9.A.8) family.</text>
</comment>
<feature type="transmembrane region" description="Helical" evidence="17">
    <location>
        <begin position="649"/>
        <end position="673"/>
    </location>
</feature>
<dbReference type="Gene3D" id="1.10.287.1770">
    <property type="match status" value="1"/>
</dbReference>
<evidence type="ECO:0000256" key="9">
    <source>
        <dbReference type="ARBA" id="ARBA00022989"/>
    </source>
</evidence>
<feature type="transmembrane region" description="Helical" evidence="17">
    <location>
        <begin position="585"/>
        <end position="606"/>
    </location>
</feature>
<feature type="binding site" evidence="15">
    <location>
        <begin position="7"/>
        <end position="14"/>
    </location>
    <ligand>
        <name>GTP</name>
        <dbReference type="ChEBI" id="CHEBI:37565"/>
        <label>1</label>
    </ligand>
</feature>
<dbReference type="InterPro" id="IPR011640">
    <property type="entry name" value="Fe2_transport_prot_B_C"/>
</dbReference>
<dbReference type="InterPro" id="IPR050860">
    <property type="entry name" value="FeoB_GTPase"/>
</dbReference>
<feature type="binding site" evidence="15">
    <location>
        <begin position="113"/>
        <end position="116"/>
    </location>
    <ligand>
        <name>GTP</name>
        <dbReference type="ChEBI" id="CHEBI:37565"/>
        <label>1</label>
    </ligand>
</feature>
<evidence type="ECO:0000256" key="8">
    <source>
        <dbReference type="ARBA" id="ARBA00022741"/>
    </source>
</evidence>
<feature type="domain" description="FeoB-type G" evidence="19">
    <location>
        <begin position="1"/>
        <end position="162"/>
    </location>
</feature>